<dbReference type="GO" id="GO:0022857">
    <property type="term" value="F:transmembrane transporter activity"/>
    <property type="evidence" value="ECO:0007669"/>
    <property type="project" value="InterPro"/>
</dbReference>
<name>A0A4Y9SI29_9BURK</name>
<feature type="transmembrane region" description="Helical" evidence="4">
    <location>
        <begin position="90"/>
        <end position="112"/>
    </location>
</feature>
<dbReference type="InterPro" id="IPR020846">
    <property type="entry name" value="MFS_dom"/>
</dbReference>
<sequence>MLCAAAILMITMGARQTLGLFVSPLNTSTGLGIASISFAMAIGQFMWGATQPVFGAIADKYGSARVLVFGGVLLFLGMVLTPFMKSEFGLAMTLGVLAAGGAGAGSFSILIGGTAQRLPPEKRAFAAGFINAGGSAGQFVFANLLQALISRWGWVVAMLTMAVTTLLTLPLAAPLRRRVAATAPSPVAVAGSASSPVAAPGASSSTGAASAVRPSAAAVAAPAAAVPSPGLGEQVRQALRDPSYLCLHAGFFTCGFHIAFLVTHLPGEVGLCGLPASVSAMALSIVGLFNIAGSLITGWLCNRYRMKSVLAVMYASRALLIVLYLMAPKTAMTFYIFAAGLGFTWLATVPPTAGLVGKLFGTRYLATLFGLTLLSHQIGGFLGAWLGGLAFERFGNYQSMWYIDIALALAAALVNLPIREAHVRRVPAVGAPA</sequence>
<keyword evidence="2 4" id="KW-1133">Transmembrane helix</keyword>
<keyword evidence="1 4" id="KW-0812">Transmembrane</keyword>
<feature type="transmembrane region" description="Helical" evidence="4">
    <location>
        <begin position="66"/>
        <end position="84"/>
    </location>
</feature>
<proteinExistence type="predicted"/>
<feature type="transmembrane region" description="Helical" evidence="4">
    <location>
        <begin position="244"/>
        <end position="266"/>
    </location>
</feature>
<organism evidence="6 7">
    <name type="scientific">Zemynaea arenosa</name>
    <dbReference type="NCBI Taxonomy" id="2561931"/>
    <lineage>
        <taxon>Bacteria</taxon>
        <taxon>Pseudomonadati</taxon>
        <taxon>Pseudomonadota</taxon>
        <taxon>Betaproteobacteria</taxon>
        <taxon>Burkholderiales</taxon>
        <taxon>Oxalobacteraceae</taxon>
        <taxon>Telluria group</taxon>
        <taxon>Zemynaea</taxon>
    </lineage>
</organism>
<evidence type="ECO:0000256" key="3">
    <source>
        <dbReference type="ARBA" id="ARBA00023136"/>
    </source>
</evidence>
<keyword evidence="7" id="KW-1185">Reference proteome</keyword>
<protein>
    <submittedName>
        <fullName evidence="6">MFS transporter</fullName>
    </submittedName>
</protein>
<feature type="transmembrane region" description="Helical" evidence="4">
    <location>
        <begin position="152"/>
        <end position="173"/>
    </location>
</feature>
<dbReference type="Proteomes" id="UP000298438">
    <property type="component" value="Unassembled WGS sequence"/>
</dbReference>
<evidence type="ECO:0000256" key="4">
    <source>
        <dbReference type="SAM" id="Phobius"/>
    </source>
</evidence>
<accession>A0A4Y9SI29</accession>
<dbReference type="InterPro" id="IPR050327">
    <property type="entry name" value="Proton-linked_MCT"/>
</dbReference>
<evidence type="ECO:0000256" key="1">
    <source>
        <dbReference type="ARBA" id="ARBA00022692"/>
    </source>
</evidence>
<comment type="caution">
    <text evidence="6">The sequence shown here is derived from an EMBL/GenBank/DDBJ whole genome shotgun (WGS) entry which is preliminary data.</text>
</comment>
<dbReference type="EMBL" id="SPVF01000122">
    <property type="protein sequence ID" value="TFW21271.1"/>
    <property type="molecule type" value="Genomic_DNA"/>
</dbReference>
<evidence type="ECO:0000256" key="2">
    <source>
        <dbReference type="ARBA" id="ARBA00022989"/>
    </source>
</evidence>
<reference evidence="6 7" key="1">
    <citation type="submission" date="2019-03" db="EMBL/GenBank/DDBJ databases">
        <title>Draft Genome Sequence of Massilia arenosa sp. nov., a Novel Massilia Species Isolated from a Sandy-loam Maize Soil.</title>
        <authorList>
            <person name="Raths R."/>
            <person name="Peta V."/>
            <person name="Bucking H."/>
        </authorList>
    </citation>
    <scope>NUCLEOTIDE SEQUENCE [LARGE SCALE GENOMIC DNA]</scope>
    <source>
        <strain evidence="6 7">MC02</strain>
    </source>
</reference>
<dbReference type="InterPro" id="IPR011701">
    <property type="entry name" value="MFS"/>
</dbReference>
<feature type="transmembrane region" description="Helical" evidence="4">
    <location>
        <begin position="308"/>
        <end position="327"/>
    </location>
</feature>
<dbReference type="Gene3D" id="1.20.1250.20">
    <property type="entry name" value="MFS general substrate transporter like domains"/>
    <property type="match status" value="2"/>
</dbReference>
<evidence type="ECO:0000313" key="7">
    <source>
        <dbReference type="Proteomes" id="UP000298438"/>
    </source>
</evidence>
<dbReference type="CDD" id="cd17355">
    <property type="entry name" value="MFS_YcxA_like"/>
    <property type="match status" value="1"/>
</dbReference>
<feature type="transmembrane region" description="Helical" evidence="4">
    <location>
        <begin position="31"/>
        <end position="54"/>
    </location>
</feature>
<dbReference type="AlphaFoldDB" id="A0A4Y9SI29"/>
<dbReference type="Pfam" id="PF07690">
    <property type="entry name" value="MFS_1"/>
    <property type="match status" value="1"/>
</dbReference>
<dbReference type="SUPFAM" id="SSF103473">
    <property type="entry name" value="MFS general substrate transporter"/>
    <property type="match status" value="1"/>
</dbReference>
<feature type="transmembrane region" description="Helical" evidence="4">
    <location>
        <begin position="399"/>
        <end position="418"/>
    </location>
</feature>
<dbReference type="PANTHER" id="PTHR11360">
    <property type="entry name" value="MONOCARBOXYLATE TRANSPORTER"/>
    <property type="match status" value="1"/>
</dbReference>
<feature type="transmembrane region" description="Helical" evidence="4">
    <location>
        <begin position="278"/>
        <end position="301"/>
    </location>
</feature>
<keyword evidence="3 4" id="KW-0472">Membrane</keyword>
<feature type="domain" description="Major facilitator superfamily (MFS) profile" evidence="5">
    <location>
        <begin position="1"/>
        <end position="422"/>
    </location>
</feature>
<dbReference type="PANTHER" id="PTHR11360:SF284">
    <property type="entry name" value="EG:103B4.3 PROTEIN-RELATED"/>
    <property type="match status" value="1"/>
</dbReference>
<dbReference type="OrthoDB" id="146345at2"/>
<dbReference type="PROSITE" id="PS50850">
    <property type="entry name" value="MFS"/>
    <property type="match status" value="1"/>
</dbReference>
<feature type="transmembrane region" description="Helical" evidence="4">
    <location>
        <begin position="333"/>
        <end position="357"/>
    </location>
</feature>
<feature type="transmembrane region" description="Helical" evidence="4">
    <location>
        <begin position="124"/>
        <end position="146"/>
    </location>
</feature>
<feature type="transmembrane region" description="Helical" evidence="4">
    <location>
        <begin position="364"/>
        <end position="387"/>
    </location>
</feature>
<dbReference type="InterPro" id="IPR036259">
    <property type="entry name" value="MFS_trans_sf"/>
</dbReference>
<gene>
    <name evidence="6" type="ORF">E4L96_09170</name>
</gene>
<evidence type="ECO:0000313" key="6">
    <source>
        <dbReference type="EMBL" id="TFW21271.1"/>
    </source>
</evidence>
<evidence type="ECO:0000259" key="5">
    <source>
        <dbReference type="PROSITE" id="PS50850"/>
    </source>
</evidence>